<keyword evidence="3" id="KW-1185">Reference proteome</keyword>
<accession>A0A8J2TSE5</accession>
<reference evidence="2" key="1">
    <citation type="journal article" date="2014" name="Int. J. Syst. Evol. Microbiol.">
        <title>Complete genome sequence of Corynebacterium casei LMG S-19264T (=DSM 44701T), isolated from a smear-ripened cheese.</title>
        <authorList>
            <consortium name="US DOE Joint Genome Institute (JGI-PGF)"/>
            <person name="Walter F."/>
            <person name="Albersmeier A."/>
            <person name="Kalinowski J."/>
            <person name="Ruckert C."/>
        </authorList>
    </citation>
    <scope>NUCLEOTIDE SEQUENCE</scope>
    <source>
        <strain evidence="2">CGMCC 1.12360</strain>
    </source>
</reference>
<feature type="transmembrane region" description="Helical" evidence="1">
    <location>
        <begin position="133"/>
        <end position="150"/>
    </location>
</feature>
<protein>
    <recommendedName>
        <fullName evidence="4">Stage II sporulation protein M</fullName>
    </recommendedName>
</protein>
<keyword evidence="1" id="KW-0812">Transmembrane</keyword>
<evidence type="ECO:0008006" key="4">
    <source>
        <dbReference type="Google" id="ProtNLM"/>
    </source>
</evidence>
<dbReference type="InterPro" id="IPR002798">
    <property type="entry name" value="SpoIIM-like"/>
</dbReference>
<proteinExistence type="predicted"/>
<keyword evidence="1" id="KW-1133">Transmembrane helix</keyword>
<gene>
    <name evidence="2" type="ORF">GCM10010978_18830</name>
</gene>
<organism evidence="2 3">
    <name type="scientific">Compostibacillus humi</name>
    <dbReference type="NCBI Taxonomy" id="1245525"/>
    <lineage>
        <taxon>Bacteria</taxon>
        <taxon>Bacillati</taxon>
        <taxon>Bacillota</taxon>
        <taxon>Bacilli</taxon>
        <taxon>Bacillales</taxon>
        <taxon>Bacillaceae</taxon>
        <taxon>Compostibacillus</taxon>
    </lineage>
</organism>
<keyword evidence="1" id="KW-0472">Membrane</keyword>
<name>A0A8J2TSE5_9BACI</name>
<evidence type="ECO:0000313" key="2">
    <source>
        <dbReference type="EMBL" id="GFZ77555.1"/>
    </source>
</evidence>
<dbReference type="EMBL" id="BMEV01000032">
    <property type="protein sequence ID" value="GFZ77555.1"/>
    <property type="molecule type" value="Genomic_DNA"/>
</dbReference>
<feature type="transmembrane region" description="Helical" evidence="1">
    <location>
        <begin position="93"/>
        <end position="113"/>
    </location>
</feature>
<comment type="caution">
    <text evidence="2">The sequence shown here is derived from an EMBL/GenBank/DDBJ whole genome shotgun (WGS) entry which is preliminary data.</text>
</comment>
<evidence type="ECO:0000256" key="1">
    <source>
        <dbReference type="SAM" id="Phobius"/>
    </source>
</evidence>
<dbReference type="RefSeq" id="WP_188392151.1">
    <property type="nucleotide sequence ID" value="NZ_BMEV01000032.1"/>
</dbReference>
<dbReference type="AlphaFoldDB" id="A0A8J2TSE5"/>
<dbReference type="Pfam" id="PF01944">
    <property type="entry name" value="SpoIIM"/>
    <property type="match status" value="1"/>
</dbReference>
<reference evidence="2" key="2">
    <citation type="submission" date="2020-09" db="EMBL/GenBank/DDBJ databases">
        <authorList>
            <person name="Sun Q."/>
            <person name="Zhou Y."/>
        </authorList>
    </citation>
    <scope>NUCLEOTIDE SEQUENCE</scope>
    <source>
        <strain evidence="2">CGMCC 1.12360</strain>
    </source>
</reference>
<dbReference type="Proteomes" id="UP000602050">
    <property type="component" value="Unassembled WGS sequence"/>
</dbReference>
<evidence type="ECO:0000313" key="3">
    <source>
        <dbReference type="Proteomes" id="UP000602050"/>
    </source>
</evidence>
<sequence>MFALKFKANIVILKRAGYFIILTAAITFIATIITCIVNPDIKAVMEGIGNSAPSQIKESRGIDKVWSYIVHNGFAVPLQMFILAFVPIQFLYLANIISTSSLLGVFFGVALQASLDKGFELIISSIPHSVLELFAYCLLAAVLFELNQVIRTKMINLVKKDRERDSFIKKILKVTRTYLAFVLPLIILAALLETYAADMILHLLR</sequence>
<feature type="transmembrane region" description="Helical" evidence="1">
    <location>
        <begin position="171"/>
        <end position="192"/>
    </location>
</feature>
<feature type="transmembrane region" description="Helical" evidence="1">
    <location>
        <begin position="16"/>
        <end position="39"/>
    </location>
</feature>